<dbReference type="AlphaFoldDB" id="A0A9X0WHY2"/>
<sequence length="89" mass="9499">MTGNAYSVHTDSGHTEPGFAPGGVAPAMPSNPWMTLLVLGSDAMHDSSMMVIATCLQPWSWVTDECADAGSRAQPRSRSDLIVSMERFA</sequence>
<gene>
    <name evidence="2" type="ORF">CKO25_09165</name>
</gene>
<evidence type="ECO:0000313" key="3">
    <source>
        <dbReference type="Proteomes" id="UP001138802"/>
    </source>
</evidence>
<evidence type="ECO:0000256" key="1">
    <source>
        <dbReference type="SAM" id="MobiDB-lite"/>
    </source>
</evidence>
<organism evidence="2 3">
    <name type="scientific">Thiocapsa imhoffii</name>
    <dbReference type="NCBI Taxonomy" id="382777"/>
    <lineage>
        <taxon>Bacteria</taxon>
        <taxon>Pseudomonadati</taxon>
        <taxon>Pseudomonadota</taxon>
        <taxon>Gammaproteobacteria</taxon>
        <taxon>Chromatiales</taxon>
        <taxon>Chromatiaceae</taxon>
        <taxon>Thiocapsa</taxon>
    </lineage>
</organism>
<accession>A0A9X0WHY2</accession>
<reference evidence="2 3" key="1">
    <citation type="journal article" date="2020" name="Microorganisms">
        <title>Osmotic Adaptation and Compatible Solute Biosynthesis of Phototrophic Bacteria as Revealed from Genome Analyses.</title>
        <authorList>
            <person name="Imhoff J.F."/>
            <person name="Rahn T."/>
            <person name="Kunzel S."/>
            <person name="Keller A."/>
            <person name="Neulinger S.C."/>
        </authorList>
    </citation>
    <scope>NUCLEOTIDE SEQUENCE [LARGE SCALE GENOMIC DNA]</scope>
    <source>
        <strain evidence="2 3">DSM 21303</strain>
    </source>
</reference>
<dbReference type="EMBL" id="NRSD01000007">
    <property type="protein sequence ID" value="MBK1644815.1"/>
    <property type="molecule type" value="Genomic_DNA"/>
</dbReference>
<feature type="region of interest" description="Disordered" evidence="1">
    <location>
        <begin position="1"/>
        <end position="23"/>
    </location>
</feature>
<keyword evidence="3" id="KW-1185">Reference proteome</keyword>
<feature type="compositionally biased region" description="Polar residues" evidence="1">
    <location>
        <begin position="1"/>
        <end position="10"/>
    </location>
</feature>
<protein>
    <submittedName>
        <fullName evidence="2">Uncharacterized protein</fullName>
    </submittedName>
</protein>
<dbReference type="RefSeq" id="WP_200387621.1">
    <property type="nucleotide sequence ID" value="NZ_NRSD01000007.1"/>
</dbReference>
<comment type="caution">
    <text evidence="2">The sequence shown here is derived from an EMBL/GenBank/DDBJ whole genome shotgun (WGS) entry which is preliminary data.</text>
</comment>
<dbReference type="Proteomes" id="UP001138802">
    <property type="component" value="Unassembled WGS sequence"/>
</dbReference>
<proteinExistence type="predicted"/>
<evidence type="ECO:0000313" key="2">
    <source>
        <dbReference type="EMBL" id="MBK1644815.1"/>
    </source>
</evidence>
<name>A0A9X0WHY2_9GAMM</name>